<dbReference type="RefSeq" id="WP_343165139.1">
    <property type="nucleotide sequence ID" value="NZ_JBHRSV010000026.1"/>
</dbReference>
<feature type="domain" description="GST N-terminal" evidence="1">
    <location>
        <begin position="4"/>
        <end position="84"/>
    </location>
</feature>
<evidence type="ECO:0000259" key="1">
    <source>
        <dbReference type="PROSITE" id="PS50404"/>
    </source>
</evidence>
<dbReference type="PANTHER" id="PTHR42673">
    <property type="entry name" value="MALEYLACETOACETATE ISOMERASE"/>
    <property type="match status" value="1"/>
</dbReference>
<dbReference type="CDD" id="cd03043">
    <property type="entry name" value="GST_N_1"/>
    <property type="match status" value="1"/>
</dbReference>
<dbReference type="PROSITE" id="PS50404">
    <property type="entry name" value="GST_NTER"/>
    <property type="match status" value="1"/>
</dbReference>
<dbReference type="Pfam" id="PF13410">
    <property type="entry name" value="GST_C_2"/>
    <property type="match status" value="1"/>
</dbReference>
<dbReference type="InterPro" id="IPR036249">
    <property type="entry name" value="Thioredoxin-like_sf"/>
</dbReference>
<accession>A0ABV6ZZH6</accession>
<gene>
    <name evidence="2" type="ORF">ACFOOR_11905</name>
</gene>
<dbReference type="CDD" id="cd03194">
    <property type="entry name" value="GST_C_3"/>
    <property type="match status" value="1"/>
</dbReference>
<protein>
    <submittedName>
        <fullName evidence="2">Glutathione S-transferase family protein</fullName>
    </submittedName>
</protein>
<dbReference type="Gene3D" id="3.40.30.10">
    <property type="entry name" value="Glutaredoxin"/>
    <property type="match status" value="1"/>
</dbReference>
<evidence type="ECO:0000313" key="2">
    <source>
        <dbReference type="EMBL" id="MFC2926812.1"/>
    </source>
</evidence>
<keyword evidence="3" id="KW-1185">Reference proteome</keyword>
<dbReference type="SUPFAM" id="SSF47616">
    <property type="entry name" value="GST C-terminal domain-like"/>
    <property type="match status" value="1"/>
</dbReference>
<dbReference type="SUPFAM" id="SSF52833">
    <property type="entry name" value="Thioredoxin-like"/>
    <property type="match status" value="1"/>
</dbReference>
<proteinExistence type="predicted"/>
<dbReference type="EMBL" id="JBHRSV010000026">
    <property type="protein sequence ID" value="MFC2926812.1"/>
    <property type="molecule type" value="Genomic_DNA"/>
</dbReference>
<dbReference type="InterPro" id="IPR036282">
    <property type="entry name" value="Glutathione-S-Trfase_C_sf"/>
</dbReference>
<organism evidence="2 3">
    <name type="scientific">Hyphobacterium vulgare</name>
    <dbReference type="NCBI Taxonomy" id="1736751"/>
    <lineage>
        <taxon>Bacteria</taxon>
        <taxon>Pseudomonadati</taxon>
        <taxon>Pseudomonadota</taxon>
        <taxon>Alphaproteobacteria</taxon>
        <taxon>Maricaulales</taxon>
        <taxon>Maricaulaceae</taxon>
        <taxon>Hyphobacterium</taxon>
    </lineage>
</organism>
<dbReference type="Pfam" id="PF13409">
    <property type="entry name" value="GST_N_2"/>
    <property type="match status" value="1"/>
</dbReference>
<reference evidence="3" key="1">
    <citation type="journal article" date="2019" name="Int. J. Syst. Evol. Microbiol.">
        <title>The Global Catalogue of Microorganisms (GCM) 10K type strain sequencing project: providing services to taxonomists for standard genome sequencing and annotation.</title>
        <authorList>
            <consortium name="The Broad Institute Genomics Platform"/>
            <consortium name="The Broad Institute Genome Sequencing Center for Infectious Disease"/>
            <person name="Wu L."/>
            <person name="Ma J."/>
        </authorList>
    </citation>
    <scope>NUCLEOTIDE SEQUENCE [LARGE SCALE GENOMIC DNA]</scope>
    <source>
        <strain evidence="3">KCTC 52487</strain>
    </source>
</reference>
<dbReference type="InterPro" id="IPR004045">
    <property type="entry name" value="Glutathione_S-Trfase_N"/>
</dbReference>
<comment type="caution">
    <text evidence="2">The sequence shown here is derived from an EMBL/GenBank/DDBJ whole genome shotgun (WGS) entry which is preliminary data.</text>
</comment>
<evidence type="ECO:0000313" key="3">
    <source>
        <dbReference type="Proteomes" id="UP001595379"/>
    </source>
</evidence>
<dbReference type="Gene3D" id="1.20.1050.10">
    <property type="match status" value="1"/>
</dbReference>
<dbReference type="Proteomes" id="UP001595379">
    <property type="component" value="Unassembled WGS sequence"/>
</dbReference>
<name>A0ABV6ZZH6_9PROT</name>
<sequence length="210" mass="23046">MTKPVLHIGNKRLSSWSLRPWLALRKAGIEFTENLIPLDQPDTRETLKALSPAGTVPVLQAGALTLWDSLAICEWAAEQAPSLWPSDPSLRAHARAVTASMHSGFGGLRRDLSMDLQRSVGGTDVSVQAWQDIETILAMWAACPRGGDGFLFGQWSIADAFYTPVATRFRTYAIDLPDAAQAYVDLLLSDTDYRAWETAGLAETFDAPFH</sequence>
<dbReference type="PANTHER" id="PTHR42673:SF4">
    <property type="entry name" value="MALEYLACETOACETATE ISOMERASE"/>
    <property type="match status" value="1"/>
</dbReference>